<keyword evidence="10" id="KW-1185">Reference proteome</keyword>
<feature type="transmembrane region" description="Helical" evidence="7">
    <location>
        <begin position="591"/>
        <end position="612"/>
    </location>
</feature>
<evidence type="ECO:0000259" key="8">
    <source>
        <dbReference type="Pfam" id="PF01490"/>
    </source>
</evidence>
<dbReference type="PANTHER" id="PTHR22950">
    <property type="entry name" value="AMINO ACID TRANSPORTER"/>
    <property type="match status" value="1"/>
</dbReference>
<feature type="transmembrane region" description="Helical" evidence="7">
    <location>
        <begin position="667"/>
        <end position="692"/>
    </location>
</feature>
<evidence type="ECO:0000313" key="10">
    <source>
        <dbReference type="Proteomes" id="UP000027361"/>
    </source>
</evidence>
<dbReference type="EMBL" id="JMSN01000068">
    <property type="protein sequence ID" value="KDN42603.1"/>
    <property type="molecule type" value="Genomic_DNA"/>
</dbReference>
<comment type="similarity">
    <text evidence="2">Belongs to the amino acid/polyamine transporter 2 family.</text>
</comment>
<dbReference type="GO" id="GO:0005774">
    <property type="term" value="C:vacuolar membrane"/>
    <property type="evidence" value="ECO:0007669"/>
    <property type="project" value="TreeGrafter"/>
</dbReference>
<dbReference type="OrthoDB" id="1684102at2759"/>
<evidence type="ECO:0000256" key="1">
    <source>
        <dbReference type="ARBA" id="ARBA00004141"/>
    </source>
</evidence>
<feature type="region of interest" description="Disordered" evidence="6">
    <location>
        <begin position="1"/>
        <end position="21"/>
    </location>
</feature>
<dbReference type="OMA" id="QESMKQP"/>
<feature type="region of interest" description="Disordered" evidence="6">
    <location>
        <begin position="106"/>
        <end position="142"/>
    </location>
</feature>
<feature type="compositionally biased region" description="Low complexity" evidence="6">
    <location>
        <begin position="107"/>
        <end position="116"/>
    </location>
</feature>
<feature type="region of interest" description="Disordered" evidence="6">
    <location>
        <begin position="190"/>
        <end position="245"/>
    </location>
</feature>
<evidence type="ECO:0000256" key="2">
    <source>
        <dbReference type="ARBA" id="ARBA00008066"/>
    </source>
</evidence>
<feature type="transmembrane region" description="Helical" evidence="7">
    <location>
        <begin position="624"/>
        <end position="647"/>
    </location>
</feature>
<feature type="transmembrane region" description="Helical" evidence="7">
    <location>
        <begin position="549"/>
        <end position="568"/>
    </location>
</feature>
<protein>
    <recommendedName>
        <fullName evidence="8">Amino acid transporter transmembrane domain-containing protein</fullName>
    </recommendedName>
</protein>
<evidence type="ECO:0000256" key="3">
    <source>
        <dbReference type="ARBA" id="ARBA00022692"/>
    </source>
</evidence>
<dbReference type="InterPro" id="IPR013057">
    <property type="entry name" value="AA_transpt_TM"/>
</dbReference>
<feature type="compositionally biased region" description="Acidic residues" evidence="6">
    <location>
        <begin position="333"/>
        <end position="351"/>
    </location>
</feature>
<dbReference type="PANTHER" id="PTHR22950:SF666">
    <property type="entry name" value="VACUOLAR AMINO ACID TRANSPORTER 4"/>
    <property type="match status" value="1"/>
</dbReference>
<feature type="transmembrane region" description="Helical" evidence="7">
    <location>
        <begin position="440"/>
        <end position="461"/>
    </location>
</feature>
<dbReference type="AlphaFoldDB" id="A0A066VQP7"/>
<name>A0A066VQP7_TILAU</name>
<feature type="compositionally biased region" description="Polar residues" evidence="6">
    <location>
        <begin position="117"/>
        <end position="128"/>
    </location>
</feature>
<dbReference type="HOGENOM" id="CLU_009646_3_0_1"/>
<evidence type="ECO:0000256" key="7">
    <source>
        <dbReference type="SAM" id="Phobius"/>
    </source>
</evidence>
<proteinExistence type="inferred from homology"/>
<dbReference type="Pfam" id="PF01490">
    <property type="entry name" value="Aa_trans"/>
    <property type="match status" value="1"/>
</dbReference>
<dbReference type="FunCoup" id="A0A066VQP7">
    <property type="interactions" value="49"/>
</dbReference>
<dbReference type="STRING" id="1037660.A0A066VQP7"/>
<sequence length="813" mass="86712">MPTPANAASPDQGPVRATTPVQAVVGNVAGPGTGTSLEEIRAQYQELGVSPQLPNIPVRSNAHSPAIAPASSDQRPLHDSGFNVNLAAPIDQLELPGPVARAIAQEGGASKASASGTGTPLTQTSALPSNGDASDADSSMLDMDTLPMTDAQKARIVQRHLAITPTATISASDTPADGTASERSSAAFDDVTTSAGDQHPRDRSYFSQVGGDRSHVHFGDGAASGNESDLSSGVEGYQGPHSMQGGAITDDIYRWAHANRPQKYKRARSESLHLPRTSTIDPTLDTAGIKEPGGFRRYFVHAQATEQGRPKPRALRSFIDFLSLYGHFAGEDLDELDEDEYDEEEGEDGEDLERTIPGSSREAGRGTTEGAPLLAARSRSGRGRGRRMERNSIEQRIRDPSANKTPGEATVTEAVLMLLKSFVGTGILFLGKAFFNGGLFFSIIVLTAIAMISLVSFLLLVKANLKVPASFGEMGGVLYGPYMRLAILASIVLSQLGFVAAYTVFVAQNLQAFILAVTHCQTKVPIVYLIIAELLAFLPLSLVRRIAKLSSTALIADVFILFGIVYLFQHEIGLLATRGLADVKMFNSHDFPLLIGTAVFTFEGIGLVIPITESMKEPERFPGVLSGVMVGITFLFGAAGALGYAAFGSKVQTVVITNLPQERKFVQAMQFLYSLAILLSTPLQLFPALSILERGVFTTKSGKYDWRVKTQKNVFRCLVVVASALVAWAGASDLDKFVSLIGSTACVPLCFIYPPLLHLKACATKVRTKVLDYMLLMFGVVCVLFAGSQTIVAMAAPGSPPDQTTCTLPPPGF</sequence>
<keyword evidence="5 7" id="KW-0472">Membrane</keyword>
<feature type="transmembrane region" description="Helical" evidence="7">
    <location>
        <begin position="770"/>
        <end position="792"/>
    </location>
</feature>
<feature type="region of interest" description="Disordered" evidence="6">
    <location>
        <begin position="333"/>
        <end position="406"/>
    </location>
</feature>
<dbReference type="Proteomes" id="UP000027361">
    <property type="component" value="Unassembled WGS sequence"/>
</dbReference>
<gene>
    <name evidence="9" type="ORF">K437DRAFT_257786</name>
</gene>
<evidence type="ECO:0000313" key="9">
    <source>
        <dbReference type="EMBL" id="KDN42603.1"/>
    </source>
</evidence>
<reference evidence="9 10" key="1">
    <citation type="submission" date="2014-05" db="EMBL/GenBank/DDBJ databases">
        <title>Draft genome sequence of a rare smut relative, Tilletiaria anomala UBC 951.</title>
        <authorList>
            <consortium name="DOE Joint Genome Institute"/>
            <person name="Toome M."/>
            <person name="Kuo A."/>
            <person name="Henrissat B."/>
            <person name="Lipzen A."/>
            <person name="Tritt A."/>
            <person name="Yoshinaga Y."/>
            <person name="Zane M."/>
            <person name="Barry K."/>
            <person name="Grigoriev I.V."/>
            <person name="Spatafora J.W."/>
            <person name="Aimea M.C."/>
        </authorList>
    </citation>
    <scope>NUCLEOTIDE SEQUENCE [LARGE SCALE GENOMIC DNA]</scope>
    <source>
        <strain evidence="9 10">UBC 951</strain>
    </source>
</reference>
<feature type="compositionally biased region" description="Low complexity" evidence="6">
    <location>
        <begin position="132"/>
        <end position="142"/>
    </location>
</feature>
<evidence type="ECO:0000256" key="4">
    <source>
        <dbReference type="ARBA" id="ARBA00022989"/>
    </source>
</evidence>
<organism evidence="9 10">
    <name type="scientific">Tilletiaria anomala (strain ATCC 24038 / CBS 436.72 / UBC 951)</name>
    <dbReference type="NCBI Taxonomy" id="1037660"/>
    <lineage>
        <taxon>Eukaryota</taxon>
        <taxon>Fungi</taxon>
        <taxon>Dikarya</taxon>
        <taxon>Basidiomycota</taxon>
        <taxon>Ustilaginomycotina</taxon>
        <taxon>Exobasidiomycetes</taxon>
        <taxon>Georgefischeriales</taxon>
        <taxon>Tilletiariaceae</taxon>
        <taxon>Tilletiaria</taxon>
    </lineage>
</organism>
<keyword evidence="3 7" id="KW-0812">Transmembrane</keyword>
<feature type="compositionally biased region" description="Basic and acidic residues" evidence="6">
    <location>
        <begin position="386"/>
        <end position="401"/>
    </location>
</feature>
<dbReference type="RefSeq" id="XP_013242103.1">
    <property type="nucleotide sequence ID" value="XM_013386649.1"/>
</dbReference>
<feature type="transmembrane region" description="Helical" evidence="7">
    <location>
        <begin position="713"/>
        <end position="731"/>
    </location>
</feature>
<dbReference type="InParanoid" id="A0A066VQP7"/>
<comment type="caution">
    <text evidence="9">The sequence shown here is derived from an EMBL/GenBank/DDBJ whole genome shotgun (WGS) entry which is preliminary data.</text>
</comment>
<accession>A0A066VQP7</accession>
<feature type="transmembrane region" description="Helical" evidence="7">
    <location>
        <begin position="482"/>
        <end position="505"/>
    </location>
</feature>
<dbReference type="GeneID" id="25264785"/>
<dbReference type="GO" id="GO:0015179">
    <property type="term" value="F:L-amino acid transmembrane transporter activity"/>
    <property type="evidence" value="ECO:0007669"/>
    <property type="project" value="TreeGrafter"/>
</dbReference>
<feature type="transmembrane region" description="Helical" evidence="7">
    <location>
        <begin position="737"/>
        <end position="758"/>
    </location>
</feature>
<feature type="domain" description="Amino acid transporter transmembrane" evidence="8">
    <location>
        <begin position="408"/>
        <end position="791"/>
    </location>
</feature>
<keyword evidence="4 7" id="KW-1133">Transmembrane helix</keyword>
<comment type="subcellular location">
    <subcellularLocation>
        <location evidence="1">Membrane</location>
        <topology evidence="1">Multi-pass membrane protein</topology>
    </subcellularLocation>
</comment>
<evidence type="ECO:0000256" key="6">
    <source>
        <dbReference type="SAM" id="MobiDB-lite"/>
    </source>
</evidence>
<evidence type="ECO:0000256" key="5">
    <source>
        <dbReference type="ARBA" id="ARBA00023136"/>
    </source>
</evidence>
<feature type="transmembrane region" description="Helical" evidence="7">
    <location>
        <begin position="525"/>
        <end position="542"/>
    </location>
</feature>